<feature type="compositionally biased region" description="Low complexity" evidence="1">
    <location>
        <begin position="1"/>
        <end position="13"/>
    </location>
</feature>
<dbReference type="AlphaFoldDB" id="A0A7R9T2Y1"/>
<dbReference type="PANTHER" id="PTHR42912:SF81">
    <property type="entry name" value="METHYLTRANSFERASE DOMAIN-CONTAINING PROTEIN"/>
    <property type="match status" value="1"/>
</dbReference>
<feature type="region of interest" description="Disordered" evidence="1">
    <location>
        <begin position="1"/>
        <end position="45"/>
    </location>
</feature>
<name>A0A7R9T2Y1_9CHLO</name>
<feature type="domain" description="Methyltransferase type 11" evidence="2">
    <location>
        <begin position="300"/>
        <end position="402"/>
    </location>
</feature>
<organism evidence="3">
    <name type="scientific">Ostreococcus sp. 'lucimarinus'</name>
    <dbReference type="NCBI Taxonomy" id="242159"/>
    <lineage>
        <taxon>Eukaryota</taxon>
        <taxon>Viridiplantae</taxon>
        <taxon>Chlorophyta</taxon>
        <taxon>Mamiellophyceae</taxon>
        <taxon>Mamiellales</taxon>
        <taxon>Bathycoccaceae</taxon>
        <taxon>Ostreococcus</taxon>
    </lineage>
</organism>
<dbReference type="Gene3D" id="3.40.50.150">
    <property type="entry name" value="Vaccinia Virus protein VP39"/>
    <property type="match status" value="1"/>
</dbReference>
<dbReference type="InterPro" id="IPR029063">
    <property type="entry name" value="SAM-dependent_MTases_sf"/>
</dbReference>
<dbReference type="Pfam" id="PF08241">
    <property type="entry name" value="Methyltransf_11"/>
    <property type="match status" value="1"/>
</dbReference>
<proteinExistence type="predicted"/>
<dbReference type="PANTHER" id="PTHR42912">
    <property type="entry name" value="METHYLTRANSFERASE"/>
    <property type="match status" value="1"/>
</dbReference>
<accession>A0A7R9T2Y1</accession>
<protein>
    <recommendedName>
        <fullName evidence="2">Methyltransferase type 11 domain-containing protein</fullName>
    </recommendedName>
</protein>
<dbReference type="InterPro" id="IPR050508">
    <property type="entry name" value="Methyltransf_Superfamily"/>
</dbReference>
<dbReference type="EMBL" id="HBDX01004677">
    <property type="protein sequence ID" value="CAD8223301.1"/>
    <property type="molecule type" value="Transcribed_RNA"/>
</dbReference>
<gene>
    <name evidence="3" type="ORF">OLUC0939_LOCUS4025</name>
</gene>
<dbReference type="SUPFAM" id="SSF53335">
    <property type="entry name" value="S-adenosyl-L-methionine-dependent methyltransferases"/>
    <property type="match status" value="1"/>
</dbReference>
<dbReference type="CDD" id="cd02440">
    <property type="entry name" value="AdoMet_MTases"/>
    <property type="match status" value="1"/>
</dbReference>
<evidence type="ECO:0000259" key="2">
    <source>
        <dbReference type="Pfam" id="PF08241"/>
    </source>
</evidence>
<reference evidence="3" key="1">
    <citation type="submission" date="2021-01" db="EMBL/GenBank/DDBJ databases">
        <authorList>
            <person name="Corre E."/>
            <person name="Pelletier E."/>
            <person name="Niang G."/>
            <person name="Scheremetjew M."/>
            <person name="Finn R."/>
            <person name="Kale V."/>
            <person name="Holt S."/>
            <person name="Cochrane G."/>
            <person name="Meng A."/>
            <person name="Brown T."/>
            <person name="Cohen L."/>
        </authorList>
    </citation>
    <scope>NUCLEOTIDE SEQUENCE</scope>
    <source>
        <strain evidence="3">Clade-A-BCC118000</strain>
    </source>
</reference>
<dbReference type="InterPro" id="IPR013216">
    <property type="entry name" value="Methyltransf_11"/>
</dbReference>
<feature type="region of interest" description="Disordered" evidence="1">
    <location>
        <begin position="502"/>
        <end position="525"/>
    </location>
</feature>
<evidence type="ECO:0000313" key="3">
    <source>
        <dbReference type="EMBL" id="CAD8223301.1"/>
    </source>
</evidence>
<evidence type="ECO:0000256" key="1">
    <source>
        <dbReference type="SAM" id="MobiDB-lite"/>
    </source>
</evidence>
<sequence>MSTASAPRAACARAQRRARATSRTPSAAPMRRGVKTSALDTSAPASRANPLSFLDDLRTRIEDALPEEAKKAALRAAYTSSAGLRFAFFLSQGVANSRGTDGRDIDVGAIAQAVARVVMSDDGNGNASAGSATPIVRKTMDGSDMSEEQAQEVSEFLEQHMGAILDVFKRECEFIENGTYKFPYDMDPSTAPAAQWNPLAVSALANANARDQRVVAERRNAKKGQELRETYVADPKRYPDYYLQNFHYQTDGWLSAQSARLYDFQVEMLFLGSADAMRRRALPYIADFMRDRDASTTKHLDVASGTGRFLSFVRDNHPELQSTALELSPHYLESTRKLNKRFEGKGGSLRLVEANAEDMPLEDNEFDMITNVYLFHELPRAVRMTVAKEMARVLKPGGKLFFVDSVQIGDGKENGMEGAFELALDRFPAFNHEPYYKDYAVTNLVELFEEAGLRHEATATAWVSKTMVFSKPFDGQELPRAAELPVVVPQEVETPAAVVEAVAEEKPSETESVGDDEPEIGTRKF</sequence>
<dbReference type="GO" id="GO:0008757">
    <property type="term" value="F:S-adenosylmethionine-dependent methyltransferase activity"/>
    <property type="evidence" value="ECO:0007669"/>
    <property type="project" value="InterPro"/>
</dbReference>